<comment type="caution">
    <text evidence="1">The sequence shown here is derived from an EMBL/GenBank/DDBJ whole genome shotgun (WGS) entry which is preliminary data.</text>
</comment>
<keyword evidence="2" id="KW-1185">Reference proteome</keyword>
<gene>
    <name evidence="1" type="ORF">WAE58_10505</name>
</gene>
<evidence type="ECO:0008006" key="3">
    <source>
        <dbReference type="Google" id="ProtNLM"/>
    </source>
</evidence>
<dbReference type="Proteomes" id="UP001378956">
    <property type="component" value="Unassembled WGS sequence"/>
</dbReference>
<accession>A0ABU8NLR7</accession>
<reference evidence="1 2" key="1">
    <citation type="submission" date="2024-03" db="EMBL/GenBank/DDBJ databases">
        <title>Sequence of Lycoming College Course Isolates.</title>
        <authorList>
            <person name="Plotts O."/>
            <person name="Newman J."/>
        </authorList>
    </citation>
    <scope>NUCLEOTIDE SEQUENCE [LARGE SCALE GENOMIC DNA]</scope>
    <source>
        <strain evidence="1 2">CJB-3</strain>
    </source>
</reference>
<name>A0ABU8NLR7_9SPHI</name>
<dbReference type="EMBL" id="JBBEUB010000003">
    <property type="protein sequence ID" value="MEJ2902859.1"/>
    <property type="molecule type" value="Genomic_DNA"/>
</dbReference>
<evidence type="ECO:0000313" key="1">
    <source>
        <dbReference type="EMBL" id="MEJ2902859.1"/>
    </source>
</evidence>
<organism evidence="1 2">
    <name type="scientific">Pedobacter panaciterrae</name>
    <dbReference type="NCBI Taxonomy" id="363849"/>
    <lineage>
        <taxon>Bacteria</taxon>
        <taxon>Pseudomonadati</taxon>
        <taxon>Bacteroidota</taxon>
        <taxon>Sphingobacteriia</taxon>
        <taxon>Sphingobacteriales</taxon>
        <taxon>Sphingobacteriaceae</taxon>
        <taxon>Pedobacter</taxon>
    </lineage>
</organism>
<proteinExistence type="predicted"/>
<protein>
    <recommendedName>
        <fullName evidence="3">Lipocalin-like domain-containing protein</fullName>
    </recommendedName>
</protein>
<sequence>MSCKKNNDKVVFNDTYTGKFIEGPVNQLVSVNTEVKFSGDRYAATNGTGIFTVENSSKVKFSMDYVSSMDYVGNKVLHGDYSYVIKGDSLILDKIFPSTEHHNTLTSTISYKNQYRLKRMK</sequence>
<dbReference type="RefSeq" id="WP_337716371.1">
    <property type="nucleotide sequence ID" value="NZ_CBFGNQ010000006.1"/>
</dbReference>
<evidence type="ECO:0000313" key="2">
    <source>
        <dbReference type="Proteomes" id="UP001378956"/>
    </source>
</evidence>